<dbReference type="Pfam" id="PF01370">
    <property type="entry name" value="Epimerase"/>
    <property type="match status" value="1"/>
</dbReference>
<evidence type="ECO:0000256" key="1">
    <source>
        <dbReference type="ARBA" id="ARBA00023002"/>
    </source>
</evidence>
<evidence type="ECO:0000259" key="3">
    <source>
        <dbReference type="Pfam" id="PF01370"/>
    </source>
</evidence>
<dbReference type="EMBL" id="JBJXVJ010000003">
    <property type="protein sequence ID" value="MFN1218303.1"/>
    <property type="molecule type" value="Genomic_DNA"/>
</dbReference>
<dbReference type="Proteomes" id="UP001634154">
    <property type="component" value="Unassembled WGS sequence"/>
</dbReference>
<dbReference type="InterPro" id="IPR036291">
    <property type="entry name" value="NAD(P)-bd_dom_sf"/>
</dbReference>
<comment type="similarity">
    <text evidence="2">Belongs to the NAD(P)-dependent epimerase/dehydratase family. Dihydroflavonol-4-reductase subfamily.</text>
</comment>
<dbReference type="InterPro" id="IPR001509">
    <property type="entry name" value="Epimerase_deHydtase"/>
</dbReference>
<sequence>METQNNNNELVLVTGGSGFVALHAIRQLLDEGYQVRATVRSLKRKDEIVTSLKNAGISEFENLQLVETDLSADAGWNEAMKNVDHVLHIASPIFLRLPKTEEEMIRPAVDGTLRVLKAARDAGVKRVVMTSNFGAVGYSHRDPSILITEEIWTDPNEKGLSAYNKSKVLAESAAWDFIRKESNGPELTVINPVAILGPSFSEKLSSGFELLKNILDGSMKAIPNIELAIVDVRDLVDLHIRAMKSIEAKGERFLALSGGTMTLPEIAEFLKKNRPEVSAKISGKVLADWQVRLAALFSKKAKAIVPLIGINRKASNEKAKKILGWQPRTKEDAILATVDSLLKFKQIKTS</sequence>
<dbReference type="CDD" id="cd05227">
    <property type="entry name" value="AR_SDR_e"/>
    <property type="match status" value="1"/>
</dbReference>
<dbReference type="InterPro" id="IPR050425">
    <property type="entry name" value="NAD(P)_dehydrat-like"/>
</dbReference>
<feature type="domain" description="NAD-dependent epimerase/dehydratase" evidence="3">
    <location>
        <begin position="11"/>
        <end position="249"/>
    </location>
</feature>
<keyword evidence="5" id="KW-1185">Reference proteome</keyword>
<evidence type="ECO:0000256" key="2">
    <source>
        <dbReference type="ARBA" id="ARBA00023445"/>
    </source>
</evidence>
<organism evidence="4 5">
    <name type="scientific">Chryseobacterium kwangjuense</name>
    <dbReference type="NCBI Taxonomy" id="267125"/>
    <lineage>
        <taxon>Bacteria</taxon>
        <taxon>Pseudomonadati</taxon>
        <taxon>Bacteroidota</taxon>
        <taxon>Flavobacteriia</taxon>
        <taxon>Flavobacteriales</taxon>
        <taxon>Weeksellaceae</taxon>
        <taxon>Chryseobacterium group</taxon>
        <taxon>Chryseobacterium</taxon>
    </lineage>
</organism>
<accession>A0ABW9K7Y7</accession>
<dbReference type="PANTHER" id="PTHR10366">
    <property type="entry name" value="NAD DEPENDENT EPIMERASE/DEHYDRATASE"/>
    <property type="match status" value="1"/>
</dbReference>
<keyword evidence="1" id="KW-0560">Oxidoreductase</keyword>
<name>A0ABW9K7Y7_9FLAO</name>
<proteinExistence type="inferred from homology"/>
<evidence type="ECO:0000313" key="5">
    <source>
        <dbReference type="Proteomes" id="UP001634154"/>
    </source>
</evidence>
<comment type="caution">
    <text evidence="4">The sequence shown here is derived from an EMBL/GenBank/DDBJ whole genome shotgun (WGS) entry which is preliminary data.</text>
</comment>
<protein>
    <submittedName>
        <fullName evidence="4">SDR family oxidoreductase</fullName>
    </submittedName>
</protein>
<dbReference type="SUPFAM" id="SSF51735">
    <property type="entry name" value="NAD(P)-binding Rossmann-fold domains"/>
    <property type="match status" value="1"/>
</dbReference>
<reference evidence="4 5" key="1">
    <citation type="submission" date="2024-12" db="EMBL/GenBank/DDBJ databases">
        <title>Draft genome sequence of Chryseobacterium kwangjuense AG447.</title>
        <authorList>
            <person name="Cheptsov V.S."/>
            <person name="Belov A."/>
            <person name="Zavarzina A.G."/>
        </authorList>
    </citation>
    <scope>NUCLEOTIDE SEQUENCE [LARGE SCALE GENOMIC DNA]</scope>
    <source>
        <strain evidence="4 5">AG447</strain>
    </source>
</reference>
<dbReference type="RefSeq" id="WP_409357311.1">
    <property type="nucleotide sequence ID" value="NZ_JBJXVJ010000003.1"/>
</dbReference>
<dbReference type="Gene3D" id="3.40.50.720">
    <property type="entry name" value="NAD(P)-binding Rossmann-like Domain"/>
    <property type="match status" value="1"/>
</dbReference>
<evidence type="ECO:0000313" key="4">
    <source>
        <dbReference type="EMBL" id="MFN1218303.1"/>
    </source>
</evidence>
<dbReference type="PANTHER" id="PTHR10366:SF564">
    <property type="entry name" value="STEROL-4-ALPHA-CARBOXYLATE 3-DEHYDROGENASE, DECARBOXYLATING"/>
    <property type="match status" value="1"/>
</dbReference>
<gene>
    <name evidence="4" type="ORF">ACKW6Q_15135</name>
</gene>